<dbReference type="Proteomes" id="UP000887116">
    <property type="component" value="Unassembled WGS sequence"/>
</dbReference>
<accession>A0A8X6GPL8</accession>
<keyword evidence="1" id="KW-1133">Transmembrane helix</keyword>
<evidence type="ECO:0000256" key="1">
    <source>
        <dbReference type="SAM" id="Phobius"/>
    </source>
</evidence>
<comment type="caution">
    <text evidence="2">The sequence shown here is derived from an EMBL/GenBank/DDBJ whole genome shotgun (WGS) entry which is preliminary data.</text>
</comment>
<dbReference type="AlphaFoldDB" id="A0A8X6GPL8"/>
<evidence type="ECO:0000313" key="3">
    <source>
        <dbReference type="Proteomes" id="UP000887116"/>
    </source>
</evidence>
<proteinExistence type="predicted"/>
<reference evidence="2" key="1">
    <citation type="submission" date="2020-07" db="EMBL/GenBank/DDBJ databases">
        <title>Multicomponent nature underlies the extraordinary mechanical properties of spider dragline silk.</title>
        <authorList>
            <person name="Kono N."/>
            <person name="Nakamura H."/>
            <person name="Mori M."/>
            <person name="Yoshida Y."/>
            <person name="Ohtoshi R."/>
            <person name="Malay A.D."/>
            <person name="Moran D.A.P."/>
            <person name="Tomita M."/>
            <person name="Numata K."/>
            <person name="Arakawa K."/>
        </authorList>
    </citation>
    <scope>NUCLEOTIDE SEQUENCE</scope>
</reference>
<keyword evidence="3" id="KW-1185">Reference proteome</keyword>
<feature type="transmembrane region" description="Helical" evidence="1">
    <location>
        <begin position="68"/>
        <end position="89"/>
    </location>
</feature>
<keyword evidence="1" id="KW-0472">Membrane</keyword>
<keyword evidence="1" id="KW-0812">Transmembrane</keyword>
<protein>
    <submittedName>
        <fullName evidence="2">Uncharacterized protein</fullName>
    </submittedName>
</protein>
<dbReference type="EMBL" id="BMAO01006128">
    <property type="protein sequence ID" value="GFR06290.1"/>
    <property type="molecule type" value="Genomic_DNA"/>
</dbReference>
<sequence length="105" mass="11759">MMIILDSSTSALVFIPLTGYYGFVCLYAEFLFNTVEKWARHLSKDCSCIPIIQSYVELIDVIKSLDDYLSFSAFIIVLSGMAGLFYANFEILFFSIGSSSHTLAL</sequence>
<feature type="transmembrane region" description="Helical" evidence="1">
    <location>
        <begin position="12"/>
        <end position="32"/>
    </location>
</feature>
<organism evidence="2 3">
    <name type="scientific">Trichonephila clavata</name>
    <name type="common">Joro spider</name>
    <name type="synonym">Nephila clavata</name>
    <dbReference type="NCBI Taxonomy" id="2740835"/>
    <lineage>
        <taxon>Eukaryota</taxon>
        <taxon>Metazoa</taxon>
        <taxon>Ecdysozoa</taxon>
        <taxon>Arthropoda</taxon>
        <taxon>Chelicerata</taxon>
        <taxon>Arachnida</taxon>
        <taxon>Araneae</taxon>
        <taxon>Araneomorphae</taxon>
        <taxon>Entelegynae</taxon>
        <taxon>Araneoidea</taxon>
        <taxon>Nephilidae</taxon>
        <taxon>Trichonephila</taxon>
    </lineage>
</organism>
<name>A0A8X6GPL8_TRICU</name>
<evidence type="ECO:0000313" key="2">
    <source>
        <dbReference type="EMBL" id="GFR06290.1"/>
    </source>
</evidence>
<gene>
    <name evidence="2" type="ORF">TNCT_60331</name>
</gene>